<evidence type="ECO:0000256" key="6">
    <source>
        <dbReference type="SAM" id="Phobius"/>
    </source>
</evidence>
<keyword evidence="2 6" id="KW-0812">Transmembrane</keyword>
<feature type="transmembrane region" description="Helical" evidence="6">
    <location>
        <begin position="332"/>
        <end position="351"/>
    </location>
</feature>
<feature type="domain" description="Amino acid permease/ SLC12A" evidence="7">
    <location>
        <begin position="33"/>
        <end position="375"/>
    </location>
</feature>
<keyword evidence="4 6" id="KW-0472">Membrane</keyword>
<dbReference type="Proteomes" id="UP000321798">
    <property type="component" value="Unassembled WGS sequence"/>
</dbReference>
<dbReference type="RefSeq" id="WP_223203526.1">
    <property type="nucleotide sequence ID" value="NZ_BAABBJ010000003.1"/>
</dbReference>
<feature type="transmembrane region" description="Helical" evidence="6">
    <location>
        <begin position="165"/>
        <end position="185"/>
    </location>
</feature>
<feature type="transmembrane region" description="Helical" evidence="6">
    <location>
        <begin position="60"/>
        <end position="83"/>
    </location>
</feature>
<feature type="transmembrane region" description="Helical" evidence="6">
    <location>
        <begin position="197"/>
        <end position="217"/>
    </location>
</feature>
<dbReference type="PANTHER" id="PTHR42770">
    <property type="entry name" value="AMINO ACID TRANSPORTER-RELATED"/>
    <property type="match status" value="1"/>
</dbReference>
<dbReference type="AlphaFoldDB" id="A0A512PC15"/>
<evidence type="ECO:0000256" key="3">
    <source>
        <dbReference type="ARBA" id="ARBA00022989"/>
    </source>
</evidence>
<reference evidence="8 9" key="1">
    <citation type="submission" date="2019-07" db="EMBL/GenBank/DDBJ databases">
        <title>Whole genome shotgun sequence of Cellulomonas soli NBRC 109434.</title>
        <authorList>
            <person name="Hosoyama A."/>
            <person name="Uohara A."/>
            <person name="Ohji S."/>
            <person name="Ichikawa N."/>
        </authorList>
    </citation>
    <scope>NUCLEOTIDE SEQUENCE [LARGE SCALE GENOMIC DNA]</scope>
    <source>
        <strain evidence="8 9">NBRC 109434</strain>
    </source>
</reference>
<feature type="region of interest" description="Disordered" evidence="5">
    <location>
        <begin position="1"/>
        <end position="20"/>
    </location>
</feature>
<feature type="transmembrane region" description="Helical" evidence="6">
    <location>
        <begin position="410"/>
        <end position="426"/>
    </location>
</feature>
<feature type="transmembrane region" description="Helical" evidence="6">
    <location>
        <begin position="238"/>
        <end position="260"/>
    </location>
</feature>
<feature type="transmembrane region" description="Helical" evidence="6">
    <location>
        <begin position="33"/>
        <end position="54"/>
    </location>
</feature>
<feature type="transmembrane region" description="Helical" evidence="6">
    <location>
        <begin position="289"/>
        <end position="311"/>
    </location>
</feature>
<evidence type="ECO:0000256" key="5">
    <source>
        <dbReference type="SAM" id="MobiDB-lite"/>
    </source>
</evidence>
<evidence type="ECO:0000313" key="8">
    <source>
        <dbReference type="EMBL" id="GEP68749.1"/>
    </source>
</evidence>
<accession>A0A512PC15</accession>
<feature type="transmembrane region" description="Helical" evidence="6">
    <location>
        <begin position="103"/>
        <end position="130"/>
    </location>
</feature>
<name>A0A512PC15_9CELL</name>
<dbReference type="PANTHER" id="PTHR42770:SF7">
    <property type="entry name" value="MEMBRANE PROTEIN"/>
    <property type="match status" value="1"/>
</dbReference>
<evidence type="ECO:0000256" key="2">
    <source>
        <dbReference type="ARBA" id="ARBA00022692"/>
    </source>
</evidence>
<comment type="subcellular location">
    <subcellularLocation>
        <location evidence="1">Membrane</location>
        <topology evidence="1">Multi-pass membrane protein</topology>
    </subcellularLocation>
</comment>
<keyword evidence="9" id="KW-1185">Reference proteome</keyword>
<feature type="transmembrane region" description="Helical" evidence="6">
    <location>
        <begin position="136"/>
        <end position="153"/>
    </location>
</feature>
<dbReference type="GO" id="GO:0016020">
    <property type="term" value="C:membrane"/>
    <property type="evidence" value="ECO:0007669"/>
    <property type="project" value="UniProtKB-SubCell"/>
</dbReference>
<evidence type="ECO:0000313" key="9">
    <source>
        <dbReference type="Proteomes" id="UP000321798"/>
    </source>
</evidence>
<dbReference type="InterPro" id="IPR004841">
    <property type="entry name" value="AA-permease/SLC12A_dom"/>
</dbReference>
<dbReference type="EMBL" id="BKAL01000004">
    <property type="protein sequence ID" value="GEP68749.1"/>
    <property type="molecule type" value="Genomic_DNA"/>
</dbReference>
<dbReference type="InterPro" id="IPR050367">
    <property type="entry name" value="APC_superfamily"/>
</dbReference>
<dbReference type="Pfam" id="PF00324">
    <property type="entry name" value="AA_permease"/>
    <property type="match status" value="1"/>
</dbReference>
<protein>
    <submittedName>
        <fullName evidence="8">Amino acid transporter</fullName>
    </submittedName>
</protein>
<evidence type="ECO:0000256" key="1">
    <source>
        <dbReference type="ARBA" id="ARBA00004141"/>
    </source>
</evidence>
<evidence type="ECO:0000256" key="4">
    <source>
        <dbReference type="ARBA" id="ARBA00023136"/>
    </source>
</evidence>
<dbReference type="GO" id="GO:0055085">
    <property type="term" value="P:transmembrane transport"/>
    <property type="evidence" value="ECO:0007669"/>
    <property type="project" value="InterPro"/>
</dbReference>
<dbReference type="Gene3D" id="1.20.1740.10">
    <property type="entry name" value="Amino acid/polyamine transporter I"/>
    <property type="match status" value="1"/>
</dbReference>
<keyword evidence="3 6" id="KW-1133">Transmembrane helix</keyword>
<comment type="caution">
    <text evidence="8">The sequence shown here is derived from an EMBL/GenBank/DDBJ whole genome shotgun (WGS) entry which is preliminary data.</text>
</comment>
<gene>
    <name evidence="8" type="ORF">CSO01_14640</name>
</gene>
<evidence type="ECO:0000259" key="7">
    <source>
        <dbReference type="Pfam" id="PF00324"/>
    </source>
</evidence>
<dbReference type="PIRSF" id="PIRSF006060">
    <property type="entry name" value="AA_transporter"/>
    <property type="match status" value="1"/>
</dbReference>
<organism evidence="8 9">
    <name type="scientific">Cellulomonas soli</name>
    <dbReference type="NCBI Taxonomy" id="931535"/>
    <lineage>
        <taxon>Bacteria</taxon>
        <taxon>Bacillati</taxon>
        <taxon>Actinomycetota</taxon>
        <taxon>Actinomycetes</taxon>
        <taxon>Micrococcales</taxon>
        <taxon>Cellulomonadaceae</taxon>
        <taxon>Cellulomonas</taxon>
    </lineage>
</organism>
<feature type="compositionally biased region" description="Basic and acidic residues" evidence="5">
    <location>
        <begin position="1"/>
        <end position="16"/>
    </location>
</feature>
<proteinExistence type="predicted"/>
<sequence length="436" mass="43758">MIRAQPDGHDRPDVQPHRPAAGTLVRRLGTGDAVVVGLSSMLGAGVFVALAPAARAAGTGLLLGLALAAVVAYANAMSTAQLAAAYPTSGGAYTFGRERLGPVWGFVAGWGFVTGKVASCAVMATTVALALVPAPWQRPVAAGVVVLLVAVNLRGVTRTVAVARVLLVGVLLVLAALVVAGWRGADAGRIDLGTATAAGLTGIAQAAALLFFAFAGYARVASLGEEVRDPRRTIPRAVAASLAAAVLVYAVVAVTTLAVLGPDRLAASVVPLVDVAEQVAPGLVPFVRVAAVAASLGALLALLAGLGRTALAMGRGGDLPAALTVVDTRHSVPARAEVALGLVVVVLVLTVDLTGVLGFSSFGVLVYYAVANAAALNQTGADRRTPRALQVLGLLGCLGLVAALPPHVVLAGLGVMAVGLVGRTVVGHRRRRRSRA</sequence>